<accession>A0AAN6SWK3</accession>
<dbReference type="Proteomes" id="UP001305647">
    <property type="component" value="Unassembled WGS sequence"/>
</dbReference>
<reference evidence="2" key="2">
    <citation type="submission" date="2023-05" db="EMBL/GenBank/DDBJ databases">
        <authorList>
            <consortium name="Lawrence Berkeley National Laboratory"/>
            <person name="Steindorff A."/>
            <person name="Hensen N."/>
            <person name="Bonometti L."/>
            <person name="Westerberg I."/>
            <person name="Brannstrom I.O."/>
            <person name="Guillou S."/>
            <person name="Cros-Aarteil S."/>
            <person name="Calhoun S."/>
            <person name="Haridas S."/>
            <person name="Kuo A."/>
            <person name="Mondo S."/>
            <person name="Pangilinan J."/>
            <person name="Riley R."/>
            <person name="Labutti K."/>
            <person name="Andreopoulos B."/>
            <person name="Lipzen A."/>
            <person name="Chen C."/>
            <person name="Yanf M."/>
            <person name="Daum C."/>
            <person name="Ng V."/>
            <person name="Clum A."/>
            <person name="Ohm R."/>
            <person name="Martin F."/>
            <person name="Silar P."/>
            <person name="Natvig D."/>
            <person name="Lalanne C."/>
            <person name="Gautier V."/>
            <person name="Ament-Velasquez S.L."/>
            <person name="Kruys A."/>
            <person name="Hutchinson M.I."/>
            <person name="Powell A.J."/>
            <person name="Barry K."/>
            <person name="Miller A.N."/>
            <person name="Grigoriev I.V."/>
            <person name="Debuchy R."/>
            <person name="Gladieux P."/>
            <person name="Thoren M.H."/>
            <person name="Johannesson H."/>
        </authorList>
    </citation>
    <scope>NUCLEOTIDE SEQUENCE</scope>
    <source>
        <strain evidence="2">CBS 757.83</strain>
    </source>
</reference>
<feature type="transmembrane region" description="Helical" evidence="1">
    <location>
        <begin position="51"/>
        <end position="71"/>
    </location>
</feature>
<evidence type="ECO:0000313" key="3">
    <source>
        <dbReference type="Proteomes" id="UP001305647"/>
    </source>
</evidence>
<dbReference type="EMBL" id="MU863748">
    <property type="protein sequence ID" value="KAK4096013.1"/>
    <property type="molecule type" value="Genomic_DNA"/>
</dbReference>
<gene>
    <name evidence="2" type="ORF">N658DRAFT_528047</name>
</gene>
<proteinExistence type="predicted"/>
<dbReference type="AlphaFoldDB" id="A0AAN6SWK3"/>
<reference evidence="2" key="1">
    <citation type="journal article" date="2023" name="Mol. Phylogenet. Evol.">
        <title>Genome-scale phylogeny and comparative genomics of the fungal order Sordariales.</title>
        <authorList>
            <person name="Hensen N."/>
            <person name="Bonometti L."/>
            <person name="Westerberg I."/>
            <person name="Brannstrom I.O."/>
            <person name="Guillou S."/>
            <person name="Cros-Aarteil S."/>
            <person name="Calhoun S."/>
            <person name="Haridas S."/>
            <person name="Kuo A."/>
            <person name="Mondo S."/>
            <person name="Pangilinan J."/>
            <person name="Riley R."/>
            <person name="LaButti K."/>
            <person name="Andreopoulos B."/>
            <person name="Lipzen A."/>
            <person name="Chen C."/>
            <person name="Yan M."/>
            <person name="Daum C."/>
            <person name="Ng V."/>
            <person name="Clum A."/>
            <person name="Steindorff A."/>
            <person name="Ohm R.A."/>
            <person name="Martin F."/>
            <person name="Silar P."/>
            <person name="Natvig D.O."/>
            <person name="Lalanne C."/>
            <person name="Gautier V."/>
            <person name="Ament-Velasquez S.L."/>
            <person name="Kruys A."/>
            <person name="Hutchinson M.I."/>
            <person name="Powell A.J."/>
            <person name="Barry K."/>
            <person name="Miller A.N."/>
            <person name="Grigoriev I.V."/>
            <person name="Debuchy R."/>
            <person name="Gladieux P."/>
            <person name="Hiltunen Thoren M."/>
            <person name="Johannesson H."/>
        </authorList>
    </citation>
    <scope>NUCLEOTIDE SEQUENCE</scope>
    <source>
        <strain evidence="2">CBS 757.83</strain>
    </source>
</reference>
<keyword evidence="3" id="KW-1185">Reference proteome</keyword>
<organism evidence="2 3">
    <name type="scientific">Parathielavia hyrcaniae</name>
    <dbReference type="NCBI Taxonomy" id="113614"/>
    <lineage>
        <taxon>Eukaryota</taxon>
        <taxon>Fungi</taxon>
        <taxon>Dikarya</taxon>
        <taxon>Ascomycota</taxon>
        <taxon>Pezizomycotina</taxon>
        <taxon>Sordariomycetes</taxon>
        <taxon>Sordariomycetidae</taxon>
        <taxon>Sordariales</taxon>
        <taxon>Chaetomiaceae</taxon>
        <taxon>Parathielavia</taxon>
    </lineage>
</organism>
<name>A0AAN6SWK3_9PEZI</name>
<comment type="caution">
    <text evidence="2">The sequence shown here is derived from an EMBL/GenBank/DDBJ whole genome shotgun (WGS) entry which is preliminary data.</text>
</comment>
<sequence>MAQTYAPHDADQLLIDLDRVAECQPSFHVEETIAMIEHTNALEKQMKEGNLMGYFAYFLPSFTLSLCQYAPGMVGTAGSWLLKFRVGRQSIHLGGLCAQLALLVIAKTIVLARATYNASNIFVNVMSKYQMSSTAWN</sequence>
<keyword evidence="1" id="KW-1133">Transmembrane helix</keyword>
<keyword evidence="1" id="KW-0812">Transmembrane</keyword>
<keyword evidence="1" id="KW-0472">Membrane</keyword>
<protein>
    <submittedName>
        <fullName evidence="2">Uncharacterized protein</fullName>
    </submittedName>
</protein>
<evidence type="ECO:0000313" key="2">
    <source>
        <dbReference type="EMBL" id="KAK4096013.1"/>
    </source>
</evidence>
<feature type="transmembrane region" description="Helical" evidence="1">
    <location>
        <begin position="91"/>
        <end position="112"/>
    </location>
</feature>
<evidence type="ECO:0000256" key="1">
    <source>
        <dbReference type="SAM" id="Phobius"/>
    </source>
</evidence>